<dbReference type="Proteomes" id="UP001642502">
    <property type="component" value="Unassembled WGS sequence"/>
</dbReference>
<comment type="caution">
    <text evidence="3">The sequence shown here is derived from an EMBL/GenBank/DDBJ whole genome shotgun (WGS) entry which is preliminary data.</text>
</comment>
<sequence length="950" mass="102860">MDCSRRDQNRAAAAGSASTPVSRPGLLTPSVSNYPAPDEALQCCCGKVGCIFLQHNCIVLESVENDVRTAAKLGQSLLERHETYMANAERDRAELIDRIGKLEMDKRELEAENGKKIRENRALLDQLESLSNTVADTDTQIKMLEASLQSSQQMIRRLEGAAERAEDMERHLAVLEAEQAVLQTSLVTSESEARSAIQRWKRAEQGLADLQFQLDVMERESREEQMRHQEIMDRMRRQRAIEKELNTAAGRLKGAAATTNLLQESKTGAGSAVVSHFVRDLLQDNANLQLGMAELRDMLVASNDEIQALRDQLVYHQPLFEQNAGSTSTLRAELDSKLLPYFQKGEEGAQQDTQQEYDAGEASMTLSALATPRTARHHQSSLSQEFHIHHHYHVSGSGRKMESKKPKRKRAGITPTLFTPPSAALSTPSTPLYRPSLTYRPDHSVAAALGSSPPLRRGQHLGRDSISTVMSGPSTRWSLFSDQPSDLSMSSVPSSPRTDPRHSVFDCAPLSDMSVPVSPTTSVDPMSPMWRVSSRKQSIEDSRQTNGFPRPFLFSSPVPQTKQQCQPLFQFPEAIKEDEETDAHMQCNVNASASNDLDESNAGKSADDLPNTALSVTERIEFASSEAISPTLMQSSPTLSYETIPDDGTLASDGDIKDSYNFSKRSSRPLHRSVSHESIISLQGGLDIHTLKARPSQLTLRPLGTAMADTGLSSITARPFISKAGSDTLRSNSILRDRLSLGAPASRPLRSTPSGATHVNTSLSNTSSVAATVSGSRMLGKFVAWRPWGNGSNGTNTAMPSTATSVQSSLTAATAALTMAAQVAPATQPKAITTTVSNDSASLGEGNSTMQTDPARCEPPDKATTSVQSAAVAVDVPKSSVNEAAAGSQHQTAPKAFNDLTVLRSPGINQPGAIPGFLEYWAAHQRRGAPSNVHAGIVDEEALREGLLEV</sequence>
<organism evidence="3 4">
    <name type="scientific">Sporothrix epigloea</name>
    <dbReference type="NCBI Taxonomy" id="1892477"/>
    <lineage>
        <taxon>Eukaryota</taxon>
        <taxon>Fungi</taxon>
        <taxon>Dikarya</taxon>
        <taxon>Ascomycota</taxon>
        <taxon>Pezizomycotina</taxon>
        <taxon>Sordariomycetes</taxon>
        <taxon>Sordariomycetidae</taxon>
        <taxon>Ophiostomatales</taxon>
        <taxon>Ophiostomataceae</taxon>
        <taxon>Sporothrix</taxon>
    </lineage>
</organism>
<feature type="compositionally biased region" description="Low complexity" evidence="2">
    <location>
        <begin position="484"/>
        <end position="496"/>
    </location>
</feature>
<evidence type="ECO:0000313" key="3">
    <source>
        <dbReference type="EMBL" id="CAK7272468.1"/>
    </source>
</evidence>
<evidence type="ECO:0000313" key="4">
    <source>
        <dbReference type="Proteomes" id="UP001642502"/>
    </source>
</evidence>
<evidence type="ECO:0000256" key="2">
    <source>
        <dbReference type="SAM" id="MobiDB-lite"/>
    </source>
</evidence>
<dbReference type="EMBL" id="CAWUON010000090">
    <property type="protein sequence ID" value="CAK7272468.1"/>
    <property type="molecule type" value="Genomic_DNA"/>
</dbReference>
<protein>
    <submittedName>
        <fullName evidence="3">Uncharacterized protein</fullName>
    </submittedName>
</protein>
<feature type="region of interest" description="Disordered" evidence="2">
    <location>
        <begin position="393"/>
        <end position="501"/>
    </location>
</feature>
<feature type="compositionally biased region" description="Polar residues" evidence="2">
    <location>
        <begin position="835"/>
        <end position="852"/>
    </location>
</feature>
<feature type="compositionally biased region" description="Polar residues" evidence="2">
    <location>
        <begin position="465"/>
        <end position="483"/>
    </location>
</feature>
<reference evidence="3 4" key="1">
    <citation type="submission" date="2024-01" db="EMBL/GenBank/DDBJ databases">
        <authorList>
            <person name="Allen C."/>
            <person name="Tagirdzhanova G."/>
        </authorList>
    </citation>
    <scope>NUCLEOTIDE SEQUENCE [LARGE SCALE GENOMIC DNA]</scope>
    <source>
        <strain evidence="3 4">CBS 119000</strain>
    </source>
</reference>
<feature type="region of interest" description="Disordered" evidence="2">
    <location>
        <begin position="744"/>
        <end position="768"/>
    </location>
</feature>
<feature type="region of interest" description="Disordered" evidence="2">
    <location>
        <begin position="1"/>
        <end position="26"/>
    </location>
</feature>
<feature type="region of interest" description="Disordered" evidence="2">
    <location>
        <begin position="835"/>
        <end position="862"/>
    </location>
</feature>
<feature type="compositionally biased region" description="Low complexity" evidence="2">
    <location>
        <begin position="419"/>
        <end position="432"/>
    </location>
</feature>
<feature type="coiled-coil region" evidence="1">
    <location>
        <begin position="78"/>
        <end position="178"/>
    </location>
</feature>
<gene>
    <name evidence="3" type="ORF">SEPCBS119000_005141</name>
</gene>
<feature type="region of interest" description="Disordered" evidence="2">
    <location>
        <begin position="638"/>
        <end position="666"/>
    </location>
</feature>
<evidence type="ECO:0000256" key="1">
    <source>
        <dbReference type="SAM" id="Coils"/>
    </source>
</evidence>
<accession>A0ABP0DVY4</accession>
<proteinExistence type="predicted"/>
<keyword evidence="1" id="KW-0175">Coiled coil</keyword>
<feature type="compositionally biased region" description="Polar residues" evidence="2">
    <location>
        <begin position="749"/>
        <end position="768"/>
    </location>
</feature>
<name>A0ABP0DVY4_9PEZI</name>
<keyword evidence="4" id="KW-1185">Reference proteome</keyword>